<dbReference type="SUPFAM" id="SSF56784">
    <property type="entry name" value="HAD-like"/>
    <property type="match status" value="1"/>
</dbReference>
<evidence type="ECO:0000313" key="1">
    <source>
        <dbReference type="EMBL" id="ETK04332.1"/>
    </source>
</evidence>
<dbReference type="EMBL" id="AYYC01000668">
    <property type="protein sequence ID" value="ETK04332.1"/>
    <property type="molecule type" value="Genomic_DNA"/>
</dbReference>
<dbReference type="InterPro" id="IPR036412">
    <property type="entry name" value="HAD-like_sf"/>
</dbReference>
<accession>W2CCY7</accession>
<proteinExistence type="predicted"/>
<comment type="caution">
    <text evidence="1">The sequence shown here is derived from an EMBL/GenBank/DDBJ whole genome shotgun (WGS) entry which is preliminary data.</text>
</comment>
<dbReference type="InterPro" id="IPR023214">
    <property type="entry name" value="HAD_sf"/>
</dbReference>
<dbReference type="InterPro" id="IPR016769">
    <property type="entry name" value="Phage_SP01_Orf1"/>
</dbReference>
<dbReference type="PIRSF" id="PIRSF020079">
    <property type="entry name" value="UCP020079"/>
    <property type="match status" value="1"/>
</dbReference>
<gene>
    <name evidence="1" type="ORF">T229_09475</name>
</gene>
<dbReference type="Gene3D" id="3.40.50.1000">
    <property type="entry name" value="HAD superfamily/HAD-like"/>
    <property type="match status" value="1"/>
</dbReference>
<reference evidence="1 2" key="1">
    <citation type="submission" date="2013-11" db="EMBL/GenBank/DDBJ databases">
        <title>Single cell genomics of uncultured Tannerella BU063 (oral taxon 286).</title>
        <authorList>
            <person name="Beall C.J."/>
            <person name="Campbell A.G."/>
            <person name="Griffen A.L."/>
            <person name="Podar M."/>
            <person name="Leys E.J."/>
        </authorList>
    </citation>
    <scope>NUCLEOTIDE SEQUENCE [LARGE SCALE GENOMIC DNA]</scope>
    <source>
        <strain evidence="1">Cell 5</strain>
    </source>
</reference>
<dbReference type="PATRIC" id="fig|1410950.3.peg.1356"/>
<dbReference type="Proteomes" id="UP000018872">
    <property type="component" value="Unassembled WGS sequence"/>
</dbReference>
<protein>
    <recommendedName>
        <fullName evidence="3">Hydrolase</fullName>
    </recommendedName>
</protein>
<sequence length="129" mass="14682">MIIAVDFDGTIHDGQWPGIGRPLPNAREEINALHAEGHYIIIWTCREGRQQTEMVNWLLEQDIHFDRVNDHRPDQVAAYGSDARKVYAHCYVDDKNVGGMLPWKDIALWIRRQEAAYRAAQAAGKEGTA</sequence>
<organism evidence="1 2">
    <name type="scientific">Tannerella sp. oral taxon BU063 isolate Cell 5</name>
    <dbReference type="NCBI Taxonomy" id="1410950"/>
    <lineage>
        <taxon>Bacteria</taxon>
        <taxon>Pseudomonadati</taxon>
        <taxon>Bacteroidota</taxon>
        <taxon>Bacteroidia</taxon>
        <taxon>Bacteroidales</taxon>
        <taxon>Tannerellaceae</taxon>
        <taxon>Tannerella</taxon>
    </lineage>
</organism>
<evidence type="ECO:0008006" key="3">
    <source>
        <dbReference type="Google" id="ProtNLM"/>
    </source>
</evidence>
<dbReference type="AlphaFoldDB" id="W2CCY7"/>
<name>W2CCY7_9BACT</name>
<evidence type="ECO:0000313" key="2">
    <source>
        <dbReference type="Proteomes" id="UP000018872"/>
    </source>
</evidence>